<dbReference type="RefSeq" id="WP_058462038.1">
    <property type="nucleotide sequence ID" value="NZ_CAAAHS010000002.1"/>
</dbReference>
<evidence type="ECO:0000313" key="3">
    <source>
        <dbReference type="EMBL" id="VEH84954.1"/>
    </source>
</evidence>
<dbReference type="PATRIC" id="fig|45056.6.peg.1051"/>
<dbReference type="EMBL" id="LNKA01000001">
    <property type="protein sequence ID" value="KTC66356.1"/>
    <property type="molecule type" value="Genomic_DNA"/>
</dbReference>
<evidence type="ECO:0000256" key="1">
    <source>
        <dbReference type="SAM" id="Phobius"/>
    </source>
</evidence>
<dbReference type="AlphaFoldDB" id="A0A0W0R5I8"/>
<dbReference type="KEGG" id="ladl:NCTC12735_00574"/>
<evidence type="ECO:0000313" key="4">
    <source>
        <dbReference type="Proteomes" id="UP000054859"/>
    </source>
</evidence>
<feature type="transmembrane region" description="Helical" evidence="1">
    <location>
        <begin position="163"/>
        <end position="180"/>
    </location>
</feature>
<evidence type="ECO:0000313" key="5">
    <source>
        <dbReference type="Proteomes" id="UP000281170"/>
    </source>
</evidence>
<evidence type="ECO:0000313" key="2">
    <source>
        <dbReference type="EMBL" id="KTC66356.1"/>
    </source>
</evidence>
<reference evidence="3 5" key="2">
    <citation type="submission" date="2018-12" db="EMBL/GenBank/DDBJ databases">
        <authorList>
            <consortium name="Pathogen Informatics"/>
        </authorList>
    </citation>
    <scope>NUCLEOTIDE SEQUENCE [LARGE SCALE GENOMIC DNA]</scope>
    <source>
        <strain evidence="3 5">NCTC12735</strain>
        <plasmid evidence="5">9</plasmid>
    </source>
</reference>
<name>A0A0W0R5I8_9GAMM</name>
<dbReference type="NCBIfam" id="TIGR03747">
    <property type="entry name" value="conj_TIGR03747"/>
    <property type="match status" value="1"/>
</dbReference>
<dbReference type="EMBL" id="LR134418">
    <property type="protein sequence ID" value="VEH84954.1"/>
    <property type="molecule type" value="Genomic_DNA"/>
</dbReference>
<proteinExistence type="predicted"/>
<dbReference type="Proteomes" id="UP000054859">
    <property type="component" value="Unassembled WGS sequence"/>
</dbReference>
<sequence>MAIKQTSRRMTLQLFLTLFLGWLGLIFWSTYQWVTYGYASAYQRINELAHSQKKVLSPIYERSSFTHLPLHLKPVGINLPFLNNLPKMHGITEDFLKKAGEGLQLISLTTQYLFIKLLIVIAALPLFALAAIAGLVDGLNQRAIRTACLGRESSYVFHKLNQYLKKALIVFFLLWLLLPISVNPSLVFVPISVLIGSMVAITASRFKKYL</sequence>
<dbReference type="Proteomes" id="UP000281170">
    <property type="component" value="Plasmid 9"/>
</dbReference>
<dbReference type="InterPro" id="IPR022266">
    <property type="entry name" value="DtrJ-like"/>
</dbReference>
<dbReference type="STRING" id="45056.Lade_1014"/>
<accession>A0A0W0R5I8</accession>
<keyword evidence="3" id="KW-0614">Plasmid</keyword>
<keyword evidence="1" id="KW-0472">Membrane</keyword>
<keyword evidence="1" id="KW-1133">Transmembrane helix</keyword>
<feature type="transmembrane region" description="Helical" evidence="1">
    <location>
        <begin position="113"/>
        <end position="136"/>
    </location>
</feature>
<keyword evidence="1" id="KW-0812">Transmembrane</keyword>
<geneLocation type="plasmid" evidence="3 5">
    <name>9</name>
</geneLocation>
<reference evidence="2 4" key="1">
    <citation type="submission" date="2015-11" db="EMBL/GenBank/DDBJ databases">
        <title>Identification of large and diverse effector repertoires of 38 Legionella species.</title>
        <authorList>
            <person name="Burstein D."/>
            <person name="Amaro F."/>
            <person name="Zusman T."/>
            <person name="Lifshitz Z."/>
            <person name="Cohen O."/>
            <person name="Gilbert J.A."/>
            <person name="Pupko T."/>
            <person name="Shuman H.A."/>
            <person name="Segal G."/>
        </authorList>
    </citation>
    <scope>NUCLEOTIDE SEQUENCE [LARGE SCALE GENOMIC DNA]</scope>
    <source>
        <strain evidence="2 4">1762-AUS-E</strain>
    </source>
</reference>
<gene>
    <name evidence="2" type="ORF">Lade_1014</name>
    <name evidence="3" type="ORF">NCTC12735_00574</name>
</gene>
<keyword evidence="4" id="KW-1185">Reference proteome</keyword>
<organism evidence="2 4">
    <name type="scientific">Legionella adelaidensis</name>
    <dbReference type="NCBI Taxonomy" id="45056"/>
    <lineage>
        <taxon>Bacteria</taxon>
        <taxon>Pseudomonadati</taxon>
        <taxon>Pseudomonadota</taxon>
        <taxon>Gammaproteobacteria</taxon>
        <taxon>Legionellales</taxon>
        <taxon>Legionellaceae</taxon>
        <taxon>Legionella</taxon>
    </lineage>
</organism>
<dbReference type="OrthoDB" id="8443503at2"/>
<protein>
    <submittedName>
        <fullName evidence="3">Fe2+/Zn2+ uptake regulation protein</fullName>
    </submittedName>
</protein>
<dbReference type="Pfam" id="PF14348">
    <property type="entry name" value="DtrJ-like"/>
    <property type="match status" value="1"/>
</dbReference>
<feature type="transmembrane region" description="Helical" evidence="1">
    <location>
        <begin position="12"/>
        <end position="31"/>
    </location>
</feature>